<reference evidence="1 2" key="2">
    <citation type="journal article" date="2022" name="Mol. Ecol. Resour.">
        <title>The genomes of chicory, endive, great burdock and yacon provide insights into Asteraceae paleo-polyploidization history and plant inulin production.</title>
        <authorList>
            <person name="Fan W."/>
            <person name="Wang S."/>
            <person name="Wang H."/>
            <person name="Wang A."/>
            <person name="Jiang F."/>
            <person name="Liu H."/>
            <person name="Zhao H."/>
            <person name="Xu D."/>
            <person name="Zhang Y."/>
        </authorList>
    </citation>
    <scope>NUCLEOTIDE SEQUENCE [LARGE SCALE GENOMIC DNA]</scope>
    <source>
        <strain evidence="2">cv. Yunnan</strain>
        <tissue evidence="1">Leaves</tissue>
    </source>
</reference>
<reference evidence="2" key="1">
    <citation type="journal article" date="2022" name="Mol. Ecol. Resour.">
        <title>The genomes of chicory, endive, great burdock and yacon provide insights into Asteraceae palaeo-polyploidization history and plant inulin production.</title>
        <authorList>
            <person name="Fan W."/>
            <person name="Wang S."/>
            <person name="Wang H."/>
            <person name="Wang A."/>
            <person name="Jiang F."/>
            <person name="Liu H."/>
            <person name="Zhao H."/>
            <person name="Xu D."/>
            <person name="Zhang Y."/>
        </authorList>
    </citation>
    <scope>NUCLEOTIDE SEQUENCE [LARGE SCALE GENOMIC DNA]</scope>
    <source>
        <strain evidence="2">cv. Yunnan</strain>
    </source>
</reference>
<dbReference type="EMBL" id="CM042043">
    <property type="protein sequence ID" value="KAI3693928.1"/>
    <property type="molecule type" value="Genomic_DNA"/>
</dbReference>
<proteinExistence type="predicted"/>
<gene>
    <name evidence="1" type="ORF">L1987_76884</name>
</gene>
<keyword evidence="2" id="KW-1185">Reference proteome</keyword>
<sequence length="321" mass="35559">MVKEKQKPLVEVPPPSDNRNWVKSQVVGVKWGEGRTFSEVMCNARGSSVVVSNYHQEILVHVPDETRAFQELYGKALVGRCVDVVTLTKLNSILNDVGFRYESLSYIGGLLTLIKFDSEELGSELLNNHEAWASWFTSLEEWQEKGPLLDNGNELNLEAPPLQFPFESQGIGIRPSKRPVILKPKKTPAVSPVESPLVTSRPKKRSRPDPEDPFNINRFLGTCIFGPYPIATKLEEGENRDDGFNPRDQDLNAVASSGDPRDPPSRAPSIEGMADDPPLENDELELSATVRMGNIVGARLDNFLDLVKISIEGEGNNAVVQ</sequence>
<comment type="caution">
    <text evidence="1">The sequence shown here is derived from an EMBL/GenBank/DDBJ whole genome shotgun (WGS) entry which is preliminary data.</text>
</comment>
<name>A0ACB8Z8K7_9ASTR</name>
<organism evidence="1 2">
    <name type="scientific">Smallanthus sonchifolius</name>
    <dbReference type="NCBI Taxonomy" id="185202"/>
    <lineage>
        <taxon>Eukaryota</taxon>
        <taxon>Viridiplantae</taxon>
        <taxon>Streptophyta</taxon>
        <taxon>Embryophyta</taxon>
        <taxon>Tracheophyta</taxon>
        <taxon>Spermatophyta</taxon>
        <taxon>Magnoliopsida</taxon>
        <taxon>eudicotyledons</taxon>
        <taxon>Gunneridae</taxon>
        <taxon>Pentapetalae</taxon>
        <taxon>asterids</taxon>
        <taxon>campanulids</taxon>
        <taxon>Asterales</taxon>
        <taxon>Asteraceae</taxon>
        <taxon>Asteroideae</taxon>
        <taxon>Heliantheae alliance</taxon>
        <taxon>Millerieae</taxon>
        <taxon>Smallanthus</taxon>
    </lineage>
</organism>
<evidence type="ECO:0000313" key="1">
    <source>
        <dbReference type="EMBL" id="KAI3693928.1"/>
    </source>
</evidence>
<accession>A0ACB8Z8K7</accession>
<dbReference type="Proteomes" id="UP001056120">
    <property type="component" value="Linkage Group LG26"/>
</dbReference>
<protein>
    <submittedName>
        <fullName evidence="1">Uncharacterized protein</fullName>
    </submittedName>
</protein>
<evidence type="ECO:0000313" key="2">
    <source>
        <dbReference type="Proteomes" id="UP001056120"/>
    </source>
</evidence>